<dbReference type="Proteomes" id="UP000749559">
    <property type="component" value="Unassembled WGS sequence"/>
</dbReference>
<dbReference type="InterPro" id="IPR050098">
    <property type="entry name" value="TFPI/VKTCI-like"/>
</dbReference>
<feature type="transmembrane region" description="Helical" evidence="3">
    <location>
        <begin position="390"/>
        <end position="416"/>
    </location>
</feature>
<dbReference type="SUPFAM" id="SSF57362">
    <property type="entry name" value="BPTI-like"/>
    <property type="match status" value="2"/>
</dbReference>
<dbReference type="PANTHER" id="PTHR10083">
    <property type="entry name" value="KUNITZ-TYPE PROTEASE INHIBITOR-RELATED"/>
    <property type="match status" value="1"/>
</dbReference>
<dbReference type="PROSITE" id="PS00280">
    <property type="entry name" value="BPTI_KUNITZ_1"/>
    <property type="match status" value="2"/>
</dbReference>
<keyword evidence="3" id="KW-0812">Transmembrane</keyword>
<gene>
    <name evidence="4" type="ORF">OFUS_LOCUS5976</name>
</gene>
<feature type="compositionally biased region" description="Basic and acidic residues" evidence="2">
    <location>
        <begin position="344"/>
        <end position="364"/>
    </location>
</feature>
<feature type="region of interest" description="Disordered" evidence="2">
    <location>
        <begin position="240"/>
        <end position="273"/>
    </location>
</feature>
<evidence type="ECO:0000256" key="3">
    <source>
        <dbReference type="SAM" id="Phobius"/>
    </source>
</evidence>
<feature type="region of interest" description="Disordered" evidence="2">
    <location>
        <begin position="344"/>
        <end position="373"/>
    </location>
</feature>
<dbReference type="OrthoDB" id="4473401at2759"/>
<evidence type="ECO:0000313" key="4">
    <source>
        <dbReference type="EMBL" id="CAH1779141.1"/>
    </source>
</evidence>
<dbReference type="InterPro" id="IPR002223">
    <property type="entry name" value="Kunitz_BPTI"/>
</dbReference>
<comment type="caution">
    <text evidence="4">The sequence shown here is derived from an EMBL/GenBank/DDBJ whole genome shotgun (WGS) entry which is preliminary data.</text>
</comment>
<feature type="compositionally biased region" description="Acidic residues" evidence="2">
    <location>
        <begin position="240"/>
        <end position="256"/>
    </location>
</feature>
<proteinExistence type="predicted"/>
<keyword evidence="1" id="KW-1015">Disulfide bond</keyword>
<name>A0A8J1XQG6_OWEFU</name>
<keyword evidence="3" id="KW-1133">Transmembrane helix</keyword>
<dbReference type="FunFam" id="4.10.410.10:FF:000020">
    <property type="entry name" value="Collagen, type VI, alpha 3"/>
    <property type="match status" value="2"/>
</dbReference>
<dbReference type="InterPro" id="IPR036880">
    <property type="entry name" value="Kunitz_BPTI_sf"/>
</dbReference>
<keyword evidence="5" id="KW-1185">Reference proteome</keyword>
<dbReference type="SMART" id="SM00131">
    <property type="entry name" value="KU"/>
    <property type="match status" value="2"/>
</dbReference>
<organism evidence="4 5">
    <name type="scientific">Owenia fusiformis</name>
    <name type="common">Polychaete worm</name>
    <dbReference type="NCBI Taxonomy" id="6347"/>
    <lineage>
        <taxon>Eukaryota</taxon>
        <taxon>Metazoa</taxon>
        <taxon>Spiralia</taxon>
        <taxon>Lophotrochozoa</taxon>
        <taxon>Annelida</taxon>
        <taxon>Polychaeta</taxon>
        <taxon>Sedentaria</taxon>
        <taxon>Canalipalpata</taxon>
        <taxon>Sabellida</taxon>
        <taxon>Oweniida</taxon>
        <taxon>Oweniidae</taxon>
        <taxon>Owenia</taxon>
    </lineage>
</organism>
<dbReference type="InterPro" id="IPR020901">
    <property type="entry name" value="Prtase_inh_Kunz-CS"/>
</dbReference>
<dbReference type="PRINTS" id="PR00759">
    <property type="entry name" value="BASICPTASE"/>
</dbReference>
<dbReference type="AlphaFoldDB" id="A0A8J1XQG6"/>
<protein>
    <submittedName>
        <fullName evidence="4">Uncharacterized protein</fullName>
    </submittedName>
</protein>
<dbReference type="Gene3D" id="4.10.410.10">
    <property type="entry name" value="Pancreatic trypsin inhibitor Kunitz domain"/>
    <property type="match status" value="2"/>
</dbReference>
<evidence type="ECO:0000256" key="1">
    <source>
        <dbReference type="ARBA" id="ARBA00023157"/>
    </source>
</evidence>
<sequence length="483" mass="54639">MEWSTLIIGFTLFSQAYGFFPRFGPRLIRVDTPPPPEFPEPRCYQALSPGPCYASKPRWFYNSDTAECQPFVFGGCAGNDNNFQTVDECVKSCIGHRDVTEDDGNDGPFGIPRGSPITSFPKITPIDMSHRSFLGEKLLKLRLGALYESGAFDPQQNLNEGLPEMPSFQTNVPNELEWRNRRPVKQNVKISITQFRPNFYHRPNLPQLPSLPVVHPEHQPFGPPPPPPHILLSQFHNEYPEEQEMPESVPEIDPEPEVNPKSTNEKLKPQNPSYPGETMKIICSMAKDSGPCSAKHNMWYYNSQSAKCELFQYGGCGGNLNRFYRDEDCLTACRSALPLVNKDANTEKEKEPIISDNKAAKDEPLTTEENDNSEGIPKEIISVKATEMEYVTMIIVMAIVGVLMITISVFVMMILFRRLHQTKTKKEKILETMVRDHLNLNLYSDLPTLPKVHTFATPYDNATEENKINKITHDANEKSTSIA</sequence>
<dbReference type="CDD" id="cd00109">
    <property type="entry name" value="Kunitz-type"/>
    <property type="match status" value="2"/>
</dbReference>
<evidence type="ECO:0000313" key="5">
    <source>
        <dbReference type="Proteomes" id="UP000749559"/>
    </source>
</evidence>
<dbReference type="GO" id="GO:0004867">
    <property type="term" value="F:serine-type endopeptidase inhibitor activity"/>
    <property type="evidence" value="ECO:0007669"/>
    <property type="project" value="InterPro"/>
</dbReference>
<keyword evidence="3" id="KW-0472">Membrane</keyword>
<reference evidence="4" key="1">
    <citation type="submission" date="2022-03" db="EMBL/GenBank/DDBJ databases">
        <authorList>
            <person name="Martin C."/>
        </authorList>
    </citation>
    <scope>NUCLEOTIDE SEQUENCE</scope>
</reference>
<evidence type="ECO:0000256" key="2">
    <source>
        <dbReference type="SAM" id="MobiDB-lite"/>
    </source>
</evidence>
<dbReference type="EMBL" id="CAIIXF020000003">
    <property type="protein sequence ID" value="CAH1779141.1"/>
    <property type="molecule type" value="Genomic_DNA"/>
</dbReference>
<dbReference type="PROSITE" id="PS50279">
    <property type="entry name" value="BPTI_KUNITZ_2"/>
    <property type="match status" value="2"/>
</dbReference>
<accession>A0A8J1XQG6</accession>
<dbReference type="Pfam" id="PF00014">
    <property type="entry name" value="Kunitz_BPTI"/>
    <property type="match status" value="2"/>
</dbReference>